<dbReference type="CDD" id="cd05288">
    <property type="entry name" value="PGDH"/>
    <property type="match status" value="1"/>
</dbReference>
<dbReference type="SMART" id="SM00829">
    <property type="entry name" value="PKS_ER"/>
    <property type="match status" value="1"/>
</dbReference>
<protein>
    <submittedName>
        <fullName evidence="3">MDR family NADP-dependent oxidoreductase</fullName>
    </submittedName>
</protein>
<dbReference type="EMBL" id="JBHSOF010000013">
    <property type="protein sequence ID" value="MFC5663922.1"/>
    <property type="molecule type" value="Genomic_DNA"/>
</dbReference>
<dbReference type="SUPFAM" id="SSF51735">
    <property type="entry name" value="NAD(P)-binding Rossmann-fold domains"/>
    <property type="match status" value="1"/>
</dbReference>
<dbReference type="PANTHER" id="PTHR43205">
    <property type="entry name" value="PROSTAGLANDIN REDUCTASE"/>
    <property type="match status" value="1"/>
</dbReference>
<dbReference type="InterPro" id="IPR036291">
    <property type="entry name" value="NAD(P)-bd_dom_sf"/>
</dbReference>
<dbReference type="InterPro" id="IPR045010">
    <property type="entry name" value="MDR_fam"/>
</dbReference>
<dbReference type="InterPro" id="IPR020843">
    <property type="entry name" value="ER"/>
</dbReference>
<name>A0ABW0X075_9ACTN</name>
<comment type="caution">
    <text evidence="3">The sequence shown here is derived from an EMBL/GenBank/DDBJ whole genome shotgun (WGS) entry which is preliminary data.</text>
</comment>
<dbReference type="InterPro" id="IPR013149">
    <property type="entry name" value="ADH-like_C"/>
</dbReference>
<evidence type="ECO:0000313" key="3">
    <source>
        <dbReference type="EMBL" id="MFC5663922.1"/>
    </source>
</evidence>
<evidence type="ECO:0000259" key="2">
    <source>
        <dbReference type="SMART" id="SM00829"/>
    </source>
</evidence>
<dbReference type="InterPro" id="IPR041694">
    <property type="entry name" value="ADH_N_2"/>
</dbReference>
<dbReference type="Pfam" id="PF00107">
    <property type="entry name" value="ADH_zinc_N"/>
    <property type="match status" value="1"/>
</dbReference>
<dbReference type="Proteomes" id="UP001595975">
    <property type="component" value="Unassembled WGS sequence"/>
</dbReference>
<dbReference type="RefSeq" id="WP_380225626.1">
    <property type="nucleotide sequence ID" value="NZ_JBHSOF010000013.1"/>
</dbReference>
<feature type="domain" description="Enoyl reductase (ER)" evidence="2">
    <location>
        <begin position="19"/>
        <end position="338"/>
    </location>
</feature>
<evidence type="ECO:0000313" key="4">
    <source>
        <dbReference type="Proteomes" id="UP001595975"/>
    </source>
</evidence>
<dbReference type="InterPro" id="IPR011032">
    <property type="entry name" value="GroES-like_sf"/>
</dbReference>
<keyword evidence="1" id="KW-0560">Oxidoreductase</keyword>
<dbReference type="Gene3D" id="3.40.50.720">
    <property type="entry name" value="NAD(P)-binding Rossmann-like Domain"/>
    <property type="match status" value="1"/>
</dbReference>
<accession>A0ABW0X075</accession>
<dbReference type="Pfam" id="PF16884">
    <property type="entry name" value="ADH_N_2"/>
    <property type="match status" value="1"/>
</dbReference>
<organism evidence="3 4">
    <name type="scientific">Kitasatospora misakiensis</name>
    <dbReference type="NCBI Taxonomy" id="67330"/>
    <lineage>
        <taxon>Bacteria</taxon>
        <taxon>Bacillati</taxon>
        <taxon>Actinomycetota</taxon>
        <taxon>Actinomycetes</taxon>
        <taxon>Kitasatosporales</taxon>
        <taxon>Streptomycetaceae</taxon>
        <taxon>Kitasatospora</taxon>
    </lineage>
</organism>
<dbReference type="Gene3D" id="3.90.180.10">
    <property type="entry name" value="Medium-chain alcohol dehydrogenases, catalytic domain"/>
    <property type="match status" value="1"/>
</dbReference>
<dbReference type="PANTHER" id="PTHR43205:SF7">
    <property type="entry name" value="PROSTAGLANDIN REDUCTASE 1"/>
    <property type="match status" value="1"/>
</dbReference>
<gene>
    <name evidence="3" type="ORF">ACFP3U_13125</name>
</gene>
<dbReference type="SUPFAM" id="SSF50129">
    <property type="entry name" value="GroES-like"/>
    <property type="match status" value="1"/>
</dbReference>
<keyword evidence="4" id="KW-1185">Reference proteome</keyword>
<reference evidence="4" key="1">
    <citation type="journal article" date="2019" name="Int. J. Syst. Evol. Microbiol.">
        <title>The Global Catalogue of Microorganisms (GCM) 10K type strain sequencing project: providing services to taxonomists for standard genome sequencing and annotation.</title>
        <authorList>
            <consortium name="The Broad Institute Genomics Platform"/>
            <consortium name="The Broad Institute Genome Sequencing Center for Infectious Disease"/>
            <person name="Wu L."/>
            <person name="Ma J."/>
        </authorList>
    </citation>
    <scope>NUCLEOTIDE SEQUENCE [LARGE SCALE GENOMIC DNA]</scope>
    <source>
        <strain evidence="4">CGMCC 4.1437</strain>
    </source>
</reference>
<sequence length="342" mass="35221">MSSFPTTTREVRLVAAPDGLPTPADFAVADVPLAAPGPDQVLVRNRAFLVFPGLRSLIGGELASASLPTVRPGDPVFGPALGEVLAAPAGGPLRPGDLVTHLFGWREHAVAEAGAFTRVAGDFPDPLALLSPSLAGYGALTRATRVGEGDVVLVTGAAGAVGTVVGRVARLLGAARVIGTTGSAAKAKRLTEEFGYDAVLVRGERPIAEQLAEAAPEGIDVLLDMVGGEQLTAAVDAARQGARFALIGALAGQLDPARRGASAPAVVDSFRLVVRDVTVHGIAGQRYQDLEPEWLERLAGWLRAGELTVPRTVLAGIDRAPGALSRLIDGDVFGALIVELRD</sequence>
<evidence type="ECO:0000256" key="1">
    <source>
        <dbReference type="ARBA" id="ARBA00023002"/>
    </source>
</evidence>
<proteinExistence type="predicted"/>